<dbReference type="PANTHER" id="PTHR34219:SF3">
    <property type="entry name" value="BLL7967 PROTEIN"/>
    <property type="match status" value="1"/>
</dbReference>
<sequence>MATAKQNFYKWHRILGLIALIPVMMWTLSGLSHPFMSNWFRPTIAREIYKSQPLQVKPALSLKQVLDKNKVPGFINFGTITYQEQPYYQVMGMDSTYQYYSANTGDVLANGDRLYATYLARYFTQDSTSKITSITIQKAFDAEYQPINHLLPVWKISFDRPDGMDVYIETGQSRMGTFNNNTRKAMLVVFEQLHTWQFLAAIAGEQFRVVVLLIIVGIMLLSLISGLTVYGLFWKKFKTATENRRRDKRKDTRFVHRFHRQLGLAVSLVMFTFTVSGAFHLYVKLANDRHAAKAGIRQMVKTAQLKTSNLSLPVEDSLVKNVGLVQFYGRTFYQLNGTKKQVRYFDVDNGAELENGDAMYANYLASYYGAEPEKNADGKVKTTQIREFTNEYGFINKRLPVQQISYPHGENWYVETTTSQLAAKVAGIDRAEGLSFIFLHKYFGMAWAGKNVRDIASMLAALGVLVVSVFGFIGFLKNR</sequence>
<dbReference type="Pfam" id="PF03929">
    <property type="entry name" value="PepSY_TM"/>
    <property type="match status" value="1"/>
</dbReference>
<comment type="caution">
    <text evidence="2">The sequence shown here is derived from an EMBL/GenBank/DDBJ whole genome shotgun (WGS) entry which is preliminary data.</text>
</comment>
<name>A0A563UAA3_9SPHI</name>
<dbReference type="Proteomes" id="UP000318010">
    <property type="component" value="Unassembled WGS sequence"/>
</dbReference>
<evidence type="ECO:0000313" key="3">
    <source>
        <dbReference type="Proteomes" id="UP000318010"/>
    </source>
</evidence>
<dbReference type="PANTHER" id="PTHR34219">
    <property type="entry name" value="IRON-REGULATED INNER MEMBRANE PROTEIN-RELATED"/>
    <property type="match status" value="1"/>
</dbReference>
<dbReference type="AlphaFoldDB" id="A0A563UAA3"/>
<dbReference type="InterPro" id="IPR005625">
    <property type="entry name" value="PepSY-ass_TM"/>
</dbReference>
<keyword evidence="1" id="KW-1133">Transmembrane helix</keyword>
<protein>
    <submittedName>
        <fullName evidence="2">PepSY domain-containing protein</fullName>
    </submittedName>
</protein>
<accession>A0A563UAA3</accession>
<organism evidence="2 3">
    <name type="scientific">Mucilaginibacter achroorhodeus</name>
    <dbReference type="NCBI Taxonomy" id="2599294"/>
    <lineage>
        <taxon>Bacteria</taxon>
        <taxon>Pseudomonadati</taxon>
        <taxon>Bacteroidota</taxon>
        <taxon>Sphingobacteriia</taxon>
        <taxon>Sphingobacteriales</taxon>
        <taxon>Sphingobacteriaceae</taxon>
        <taxon>Mucilaginibacter</taxon>
    </lineage>
</organism>
<keyword evidence="3" id="KW-1185">Reference proteome</keyword>
<evidence type="ECO:0000313" key="2">
    <source>
        <dbReference type="EMBL" id="TWR28274.1"/>
    </source>
</evidence>
<gene>
    <name evidence="2" type="ORF">FPZ42_03400</name>
</gene>
<feature type="transmembrane region" description="Helical" evidence="1">
    <location>
        <begin position="12"/>
        <end position="31"/>
    </location>
</feature>
<dbReference type="OrthoDB" id="9806195at2"/>
<feature type="transmembrane region" description="Helical" evidence="1">
    <location>
        <begin position="262"/>
        <end position="283"/>
    </location>
</feature>
<dbReference type="EMBL" id="VOEI01000001">
    <property type="protein sequence ID" value="TWR28274.1"/>
    <property type="molecule type" value="Genomic_DNA"/>
</dbReference>
<feature type="transmembrane region" description="Helical" evidence="1">
    <location>
        <begin position="455"/>
        <end position="476"/>
    </location>
</feature>
<proteinExistence type="predicted"/>
<feature type="transmembrane region" description="Helical" evidence="1">
    <location>
        <begin position="209"/>
        <end position="234"/>
    </location>
</feature>
<reference evidence="2 3" key="1">
    <citation type="submission" date="2019-07" db="EMBL/GenBank/DDBJ databases">
        <authorList>
            <person name="Kim J."/>
        </authorList>
    </citation>
    <scope>NUCLEOTIDE SEQUENCE [LARGE SCALE GENOMIC DNA]</scope>
    <source>
        <strain evidence="2 3">MJ1a</strain>
    </source>
</reference>
<keyword evidence="1" id="KW-0472">Membrane</keyword>
<dbReference type="RefSeq" id="WP_146269070.1">
    <property type="nucleotide sequence ID" value="NZ_VOEI01000001.1"/>
</dbReference>
<keyword evidence="1" id="KW-0812">Transmembrane</keyword>
<evidence type="ECO:0000256" key="1">
    <source>
        <dbReference type="SAM" id="Phobius"/>
    </source>
</evidence>